<comment type="cofactor">
    <cofactor evidence="2">
        <name>Mg(2+)</name>
        <dbReference type="ChEBI" id="CHEBI:18420"/>
    </cofactor>
</comment>
<dbReference type="CDD" id="cd03426">
    <property type="entry name" value="NUDIX_CoAse_Nudt7"/>
    <property type="match status" value="1"/>
</dbReference>
<organism evidence="8 9">
    <name type="scientific">Williamsia herbipolensis</name>
    <dbReference type="NCBI Taxonomy" id="1603258"/>
    <lineage>
        <taxon>Bacteria</taxon>
        <taxon>Bacillati</taxon>
        <taxon>Actinomycetota</taxon>
        <taxon>Actinomycetes</taxon>
        <taxon>Mycobacteriales</taxon>
        <taxon>Nocardiaceae</taxon>
        <taxon>Williamsia</taxon>
    </lineage>
</organism>
<evidence type="ECO:0000313" key="8">
    <source>
        <dbReference type="EMBL" id="WUM19649.1"/>
    </source>
</evidence>
<dbReference type="Gene3D" id="3.90.79.10">
    <property type="entry name" value="Nucleoside Triphosphate Pyrophosphohydrolase"/>
    <property type="match status" value="1"/>
</dbReference>
<keyword evidence="5" id="KW-0460">Magnesium</keyword>
<dbReference type="PANTHER" id="PTHR12992">
    <property type="entry name" value="NUDIX HYDROLASE"/>
    <property type="match status" value="1"/>
</dbReference>
<dbReference type="PROSITE" id="PS51462">
    <property type="entry name" value="NUDIX"/>
    <property type="match status" value="1"/>
</dbReference>
<dbReference type="InterPro" id="IPR015797">
    <property type="entry name" value="NUDIX_hydrolase-like_dom_sf"/>
</dbReference>
<comment type="cofactor">
    <cofactor evidence="1">
        <name>Mn(2+)</name>
        <dbReference type="ChEBI" id="CHEBI:29035"/>
    </cofactor>
</comment>
<reference evidence="8 9" key="1">
    <citation type="submission" date="2022-10" db="EMBL/GenBank/DDBJ databases">
        <title>The complete genomes of actinobacterial strains from the NBC collection.</title>
        <authorList>
            <person name="Joergensen T.S."/>
            <person name="Alvarez Arevalo M."/>
            <person name="Sterndorff E.B."/>
            <person name="Faurdal D."/>
            <person name="Vuksanovic O."/>
            <person name="Mourched A.-S."/>
            <person name="Charusanti P."/>
            <person name="Shaw S."/>
            <person name="Blin K."/>
            <person name="Weber T."/>
        </authorList>
    </citation>
    <scope>NUCLEOTIDE SEQUENCE [LARGE SCALE GENOMIC DNA]</scope>
    <source>
        <strain evidence="8 9">NBC_00319</strain>
    </source>
</reference>
<proteinExistence type="predicted"/>
<dbReference type="InterPro" id="IPR045121">
    <property type="entry name" value="CoAse"/>
</dbReference>
<keyword evidence="4" id="KW-0378">Hydrolase</keyword>
<dbReference type="GO" id="GO:0046872">
    <property type="term" value="F:metal ion binding"/>
    <property type="evidence" value="ECO:0007669"/>
    <property type="project" value="UniProtKB-KW"/>
</dbReference>
<evidence type="ECO:0000256" key="4">
    <source>
        <dbReference type="ARBA" id="ARBA00022801"/>
    </source>
</evidence>
<evidence type="ECO:0000313" key="9">
    <source>
        <dbReference type="Proteomes" id="UP001432128"/>
    </source>
</evidence>
<dbReference type="RefSeq" id="WP_328857121.1">
    <property type="nucleotide sequence ID" value="NZ_CP108021.1"/>
</dbReference>
<evidence type="ECO:0000259" key="7">
    <source>
        <dbReference type="PROSITE" id="PS51462"/>
    </source>
</evidence>
<dbReference type="SUPFAM" id="SSF55811">
    <property type="entry name" value="Nudix"/>
    <property type="match status" value="1"/>
</dbReference>
<dbReference type="AlphaFoldDB" id="A0AAU4K0S5"/>
<sequence length="212" mass="23171">MDSSGATIDLTGDDPSVRARIADRLAAFPFTRVDPPDTRRAAVVIAVTSVDGVHGIWLTKRPDRMREHPGQYALPGGRLDPGEDDIDAGLRELHEEIGVTTGRDDVIGRLDDYPTRSGYVMAPIVVWAGPDRVTALNEDEVATLFFIPMDEVAVEPRFISIPESPRPVIQLPIVGALVHAPTAAVIYQFAEVVLAGRATRVDELEQPVFAWR</sequence>
<dbReference type="EMBL" id="CP108021">
    <property type="protein sequence ID" value="WUM19649.1"/>
    <property type="molecule type" value="Genomic_DNA"/>
</dbReference>
<accession>A0AAU4K0S5</accession>
<dbReference type="GO" id="GO:0010945">
    <property type="term" value="F:coenzyme A diphosphatase activity"/>
    <property type="evidence" value="ECO:0007669"/>
    <property type="project" value="InterPro"/>
</dbReference>
<evidence type="ECO:0000256" key="3">
    <source>
        <dbReference type="ARBA" id="ARBA00022723"/>
    </source>
</evidence>
<dbReference type="InterPro" id="IPR000086">
    <property type="entry name" value="NUDIX_hydrolase_dom"/>
</dbReference>
<dbReference type="KEGG" id="whr:OG579_18410"/>
<keyword evidence="9" id="KW-1185">Reference proteome</keyword>
<evidence type="ECO:0000256" key="6">
    <source>
        <dbReference type="ARBA" id="ARBA00023211"/>
    </source>
</evidence>
<dbReference type="PANTHER" id="PTHR12992:SF11">
    <property type="entry name" value="MITOCHONDRIAL COENZYME A DIPHOSPHATASE NUDT8"/>
    <property type="match status" value="1"/>
</dbReference>
<evidence type="ECO:0000256" key="1">
    <source>
        <dbReference type="ARBA" id="ARBA00001936"/>
    </source>
</evidence>
<feature type="domain" description="Nudix hydrolase" evidence="7">
    <location>
        <begin position="38"/>
        <end position="169"/>
    </location>
</feature>
<name>A0AAU4K0S5_9NOCA</name>
<dbReference type="Proteomes" id="UP001432128">
    <property type="component" value="Chromosome"/>
</dbReference>
<evidence type="ECO:0000256" key="5">
    <source>
        <dbReference type="ARBA" id="ARBA00022842"/>
    </source>
</evidence>
<keyword evidence="6" id="KW-0464">Manganese</keyword>
<dbReference type="Pfam" id="PF00293">
    <property type="entry name" value="NUDIX"/>
    <property type="match status" value="1"/>
</dbReference>
<evidence type="ECO:0000256" key="2">
    <source>
        <dbReference type="ARBA" id="ARBA00001946"/>
    </source>
</evidence>
<gene>
    <name evidence="8" type="ORF">OG579_18410</name>
</gene>
<keyword evidence="3" id="KW-0479">Metal-binding</keyword>
<protein>
    <submittedName>
        <fullName evidence="8">CoA pyrophosphatase</fullName>
    </submittedName>
</protein>